<dbReference type="STRING" id="1314785.A0A165B9Q6"/>
<sequence length="243" mass="25904">MRPLSAPNNDAQPMSDFARDFYAAGAGAPGTGAGAGETMTASSSNPNLPSSSGPTPDDGKPTETPTPGHPLLRHGRVLVYPSGYECNKCHNTGYQSNDPSMPCLKCWERYSSPFTGPIVYMPWNASASHDGARNTYQRPLPRFTPPQRATSLGRTRGYPGAASRMQMAGRSQFLEPLPRPLLGRPPSNVRVAQRPPPGAAVVQPGDPRIGGRVCRQCGGTGVMTFLIFEDTCPVCNGIGRTFD</sequence>
<accession>A0A165B9Q6</accession>
<dbReference type="InParanoid" id="A0A165B9Q6"/>
<dbReference type="PANTHER" id="PTHR28031">
    <property type="entry name" value="PROLINE-RICH PROTEIN HUA1"/>
    <property type="match status" value="1"/>
</dbReference>
<dbReference type="AlphaFoldDB" id="A0A165B9Q6"/>
<dbReference type="OrthoDB" id="2405700at2759"/>
<reference evidence="2 3" key="1">
    <citation type="journal article" date="2016" name="Mol. Biol. Evol.">
        <title>Comparative Genomics of Early-Diverging Mushroom-Forming Fungi Provides Insights into the Origins of Lignocellulose Decay Capabilities.</title>
        <authorList>
            <person name="Nagy L.G."/>
            <person name="Riley R."/>
            <person name="Tritt A."/>
            <person name="Adam C."/>
            <person name="Daum C."/>
            <person name="Floudas D."/>
            <person name="Sun H."/>
            <person name="Yadav J.S."/>
            <person name="Pangilinan J."/>
            <person name="Larsson K.H."/>
            <person name="Matsuura K."/>
            <person name="Barry K."/>
            <person name="Labutti K."/>
            <person name="Kuo R."/>
            <person name="Ohm R.A."/>
            <person name="Bhattacharya S.S."/>
            <person name="Shirouzu T."/>
            <person name="Yoshinaga Y."/>
            <person name="Martin F.M."/>
            <person name="Grigoriev I.V."/>
            <person name="Hibbett D.S."/>
        </authorList>
    </citation>
    <scope>NUCLEOTIDE SEQUENCE [LARGE SCALE GENOMIC DNA]</scope>
    <source>
        <strain evidence="2 3">93-53</strain>
    </source>
</reference>
<organism evidence="2 3">
    <name type="scientific">Laetiporus sulphureus 93-53</name>
    <dbReference type="NCBI Taxonomy" id="1314785"/>
    <lineage>
        <taxon>Eukaryota</taxon>
        <taxon>Fungi</taxon>
        <taxon>Dikarya</taxon>
        <taxon>Basidiomycota</taxon>
        <taxon>Agaricomycotina</taxon>
        <taxon>Agaricomycetes</taxon>
        <taxon>Polyporales</taxon>
        <taxon>Laetiporus</taxon>
    </lineage>
</organism>
<evidence type="ECO:0000313" key="3">
    <source>
        <dbReference type="Proteomes" id="UP000076871"/>
    </source>
</evidence>
<keyword evidence="3" id="KW-1185">Reference proteome</keyword>
<dbReference type="InterPro" id="IPR038910">
    <property type="entry name" value="Hua1-like"/>
</dbReference>
<dbReference type="EMBL" id="KV427682">
    <property type="protein sequence ID" value="KZT00570.1"/>
    <property type="molecule type" value="Genomic_DNA"/>
</dbReference>
<feature type="region of interest" description="Disordered" evidence="1">
    <location>
        <begin position="23"/>
        <end position="73"/>
    </location>
</feature>
<name>A0A165B9Q6_9APHY</name>
<feature type="compositionally biased region" description="Low complexity" evidence="1">
    <location>
        <begin position="42"/>
        <end position="52"/>
    </location>
</feature>
<dbReference type="Proteomes" id="UP000076871">
    <property type="component" value="Unassembled WGS sequence"/>
</dbReference>
<proteinExistence type="predicted"/>
<feature type="region of interest" description="Disordered" evidence="1">
    <location>
        <begin position="136"/>
        <end position="160"/>
    </location>
</feature>
<evidence type="ECO:0000256" key="1">
    <source>
        <dbReference type="SAM" id="MobiDB-lite"/>
    </source>
</evidence>
<dbReference type="RefSeq" id="XP_040758310.1">
    <property type="nucleotide sequence ID" value="XM_040902850.1"/>
</dbReference>
<gene>
    <name evidence="2" type="ORF">LAESUDRAFT_535351</name>
</gene>
<dbReference type="PANTHER" id="PTHR28031:SF1">
    <property type="entry name" value="PROLINE-RICH PROTEIN HUA1"/>
    <property type="match status" value="1"/>
</dbReference>
<protein>
    <submittedName>
        <fullName evidence="2">Uncharacterized protein</fullName>
    </submittedName>
</protein>
<evidence type="ECO:0000313" key="2">
    <source>
        <dbReference type="EMBL" id="KZT00570.1"/>
    </source>
</evidence>
<dbReference type="GeneID" id="63819881"/>
<dbReference type="GO" id="GO:0005737">
    <property type="term" value="C:cytoplasm"/>
    <property type="evidence" value="ECO:0007669"/>
    <property type="project" value="TreeGrafter"/>
</dbReference>